<dbReference type="EMBL" id="AQQW01000012">
    <property type="protein sequence ID" value="ETW11419.1"/>
    <property type="molecule type" value="Genomic_DNA"/>
</dbReference>
<keyword evidence="5" id="KW-1185">Reference proteome</keyword>
<dbReference type="AlphaFoldDB" id="W4HFF2"/>
<dbReference type="InterPro" id="IPR003593">
    <property type="entry name" value="AAA+_ATPase"/>
</dbReference>
<dbReference type="InterPro" id="IPR050107">
    <property type="entry name" value="ABC_carbohydrate_import_ATPase"/>
</dbReference>
<dbReference type="GO" id="GO:0005524">
    <property type="term" value="F:ATP binding"/>
    <property type="evidence" value="ECO:0007669"/>
    <property type="project" value="UniProtKB-KW"/>
</dbReference>
<evidence type="ECO:0000313" key="4">
    <source>
        <dbReference type="EMBL" id="ETW11419.1"/>
    </source>
</evidence>
<name>W4HFF2_9RHOB</name>
<keyword evidence="2 4" id="KW-0067">ATP-binding</keyword>
<dbReference type="InterPro" id="IPR003439">
    <property type="entry name" value="ABC_transporter-like_ATP-bd"/>
</dbReference>
<dbReference type="Proteomes" id="UP000019063">
    <property type="component" value="Unassembled WGS sequence"/>
</dbReference>
<feature type="domain" description="ABC transporter" evidence="3">
    <location>
        <begin position="6"/>
        <end position="246"/>
    </location>
</feature>
<dbReference type="SUPFAM" id="SSF52540">
    <property type="entry name" value="P-loop containing nucleoside triphosphate hydrolases"/>
    <property type="match status" value="1"/>
</dbReference>
<dbReference type="Gene3D" id="3.40.50.300">
    <property type="entry name" value="P-loop containing nucleotide triphosphate hydrolases"/>
    <property type="match status" value="1"/>
</dbReference>
<keyword evidence="1" id="KW-0547">Nucleotide-binding</keyword>
<evidence type="ECO:0000259" key="3">
    <source>
        <dbReference type="PROSITE" id="PS50893"/>
    </source>
</evidence>
<reference evidence="4 5" key="1">
    <citation type="journal article" date="2014" name="Antonie Van Leeuwenhoek">
        <title>Roseivivax atlanticus sp. nov., isolated from surface seawater of the Atlantic Ocean.</title>
        <authorList>
            <person name="Li G."/>
            <person name="Lai Q."/>
            <person name="Liu X."/>
            <person name="Sun F."/>
            <person name="Shao Z."/>
        </authorList>
    </citation>
    <scope>NUCLEOTIDE SEQUENCE [LARGE SCALE GENOMIC DNA]</scope>
    <source>
        <strain evidence="4 5">22II-s10s</strain>
    </source>
</reference>
<dbReference type="eggNOG" id="COG1129">
    <property type="taxonomic scope" value="Bacteria"/>
</dbReference>
<dbReference type="STRING" id="1379903.ATO8_17150"/>
<dbReference type="InterPro" id="IPR017871">
    <property type="entry name" value="ABC_transporter-like_CS"/>
</dbReference>
<dbReference type="SMART" id="SM00382">
    <property type="entry name" value="AAA"/>
    <property type="match status" value="1"/>
</dbReference>
<dbReference type="Pfam" id="PF00005">
    <property type="entry name" value="ABC_tran"/>
    <property type="match status" value="1"/>
</dbReference>
<dbReference type="PROSITE" id="PS50893">
    <property type="entry name" value="ABC_TRANSPORTER_2"/>
    <property type="match status" value="1"/>
</dbReference>
<dbReference type="PANTHER" id="PTHR43790:SF8">
    <property type="entry name" value="SUGAR ABC TRANSPORTER ATP-BINDING PROTEIN"/>
    <property type="match status" value="1"/>
</dbReference>
<protein>
    <submittedName>
        <fullName evidence="4">Sugar ABC transporter ATP-binding protein</fullName>
    </submittedName>
</protein>
<proteinExistence type="predicted"/>
<dbReference type="PROSITE" id="PS00211">
    <property type="entry name" value="ABC_TRANSPORTER_1"/>
    <property type="match status" value="1"/>
</dbReference>
<dbReference type="GO" id="GO:0016887">
    <property type="term" value="F:ATP hydrolysis activity"/>
    <property type="evidence" value="ECO:0007669"/>
    <property type="project" value="InterPro"/>
</dbReference>
<sequence length="256" mass="27148">MSGTHIEMRGISKSFGAVTALRDVSLDLPAGSVMGLVGDNAAGKSTLMKVLAGAIQPDRGDILIDGEKVSFASPIAAREAGIEMIYQDFALVPELTVAQNIFLGRELMHRVAGVPVLDRAAMNDRARELFTALGLRVPAVTLPVLALSGGQQQAVAIARATGFDARLVIMDEPTANLGAPAIEKVRETITRLKKSGVSVIIISHRLEDIFAIGDYMMVMKQGSVVGHREVHDTESAEIVEMIVTGQDPRRAGGVPA</sequence>
<dbReference type="RefSeq" id="WP_043846303.1">
    <property type="nucleotide sequence ID" value="NZ_AQQW01000012.1"/>
</dbReference>
<organism evidence="4 5">
    <name type="scientific">Roseivivax marinus</name>
    <dbReference type="NCBI Taxonomy" id="1379903"/>
    <lineage>
        <taxon>Bacteria</taxon>
        <taxon>Pseudomonadati</taxon>
        <taxon>Pseudomonadota</taxon>
        <taxon>Alphaproteobacteria</taxon>
        <taxon>Rhodobacterales</taxon>
        <taxon>Roseobacteraceae</taxon>
        <taxon>Roseivivax</taxon>
    </lineage>
</organism>
<accession>W4HFF2</accession>
<dbReference type="InterPro" id="IPR027417">
    <property type="entry name" value="P-loop_NTPase"/>
</dbReference>
<evidence type="ECO:0000313" key="5">
    <source>
        <dbReference type="Proteomes" id="UP000019063"/>
    </source>
</evidence>
<evidence type="ECO:0000256" key="2">
    <source>
        <dbReference type="ARBA" id="ARBA00022840"/>
    </source>
</evidence>
<evidence type="ECO:0000256" key="1">
    <source>
        <dbReference type="ARBA" id="ARBA00022741"/>
    </source>
</evidence>
<dbReference type="PANTHER" id="PTHR43790">
    <property type="entry name" value="CARBOHYDRATE TRANSPORT ATP-BINDING PROTEIN MG119-RELATED"/>
    <property type="match status" value="1"/>
</dbReference>
<comment type="caution">
    <text evidence="4">The sequence shown here is derived from an EMBL/GenBank/DDBJ whole genome shotgun (WGS) entry which is preliminary data.</text>
</comment>
<dbReference type="CDD" id="cd03216">
    <property type="entry name" value="ABC_Carb_Monos_I"/>
    <property type="match status" value="1"/>
</dbReference>
<gene>
    <name evidence="4" type="ORF">ATO8_17150</name>
</gene>